<protein>
    <submittedName>
        <fullName evidence="1">Uncharacterized protein</fullName>
    </submittedName>
</protein>
<dbReference type="EMBL" id="JAHRIP010054341">
    <property type="protein sequence ID" value="MEQ2301691.1"/>
    <property type="molecule type" value="Genomic_DNA"/>
</dbReference>
<name>A0ABV0Z6L6_9TELE</name>
<evidence type="ECO:0000313" key="2">
    <source>
        <dbReference type="Proteomes" id="UP001469553"/>
    </source>
</evidence>
<organism evidence="1 2">
    <name type="scientific">Ameca splendens</name>
    <dbReference type="NCBI Taxonomy" id="208324"/>
    <lineage>
        <taxon>Eukaryota</taxon>
        <taxon>Metazoa</taxon>
        <taxon>Chordata</taxon>
        <taxon>Craniata</taxon>
        <taxon>Vertebrata</taxon>
        <taxon>Euteleostomi</taxon>
        <taxon>Actinopterygii</taxon>
        <taxon>Neopterygii</taxon>
        <taxon>Teleostei</taxon>
        <taxon>Neoteleostei</taxon>
        <taxon>Acanthomorphata</taxon>
        <taxon>Ovalentaria</taxon>
        <taxon>Atherinomorphae</taxon>
        <taxon>Cyprinodontiformes</taxon>
        <taxon>Goodeidae</taxon>
        <taxon>Ameca</taxon>
    </lineage>
</organism>
<sequence length="124" mass="13619">MWPSSTRAAATAKWRRWRRALSASRTVPKTEHLDTPGFSRHHHLKQLFVFLIIPLPDPAPRLEMLLLVPQTSASCCKLLFCTSPEPDSEIQSQFSSAAAGPSVCFPDVHAPPAAPLFTDTAVVT</sequence>
<evidence type="ECO:0000313" key="1">
    <source>
        <dbReference type="EMBL" id="MEQ2301691.1"/>
    </source>
</evidence>
<comment type="caution">
    <text evidence="1">The sequence shown here is derived from an EMBL/GenBank/DDBJ whole genome shotgun (WGS) entry which is preliminary data.</text>
</comment>
<keyword evidence="2" id="KW-1185">Reference proteome</keyword>
<reference evidence="1 2" key="1">
    <citation type="submission" date="2021-06" db="EMBL/GenBank/DDBJ databases">
        <authorList>
            <person name="Palmer J.M."/>
        </authorList>
    </citation>
    <scope>NUCLEOTIDE SEQUENCE [LARGE SCALE GENOMIC DNA]</scope>
    <source>
        <strain evidence="1 2">AS_MEX2019</strain>
        <tissue evidence="1">Muscle</tissue>
    </source>
</reference>
<accession>A0ABV0Z6L6</accession>
<gene>
    <name evidence="1" type="ORF">AMECASPLE_038676</name>
</gene>
<proteinExistence type="predicted"/>
<dbReference type="Proteomes" id="UP001469553">
    <property type="component" value="Unassembled WGS sequence"/>
</dbReference>